<evidence type="ECO:0008006" key="3">
    <source>
        <dbReference type="Google" id="ProtNLM"/>
    </source>
</evidence>
<organism evidence="1 2">
    <name type="scientific">Daphnia magna</name>
    <dbReference type="NCBI Taxonomy" id="35525"/>
    <lineage>
        <taxon>Eukaryota</taxon>
        <taxon>Metazoa</taxon>
        <taxon>Ecdysozoa</taxon>
        <taxon>Arthropoda</taxon>
        <taxon>Crustacea</taxon>
        <taxon>Branchiopoda</taxon>
        <taxon>Diplostraca</taxon>
        <taxon>Cladocera</taxon>
        <taxon>Anomopoda</taxon>
        <taxon>Daphniidae</taxon>
        <taxon>Daphnia</taxon>
    </lineage>
</organism>
<dbReference type="AlphaFoldDB" id="A0A164E2S4"/>
<keyword evidence="2" id="KW-1185">Reference proteome</keyword>
<dbReference type="EMBL" id="LRGB01025151">
    <property type="protein sequence ID" value="KZR96362.1"/>
    <property type="molecule type" value="Genomic_DNA"/>
</dbReference>
<dbReference type="Proteomes" id="UP000076858">
    <property type="component" value="Unassembled WGS sequence"/>
</dbReference>
<dbReference type="Gene3D" id="2.40.70.10">
    <property type="entry name" value="Acid Proteases"/>
    <property type="match status" value="1"/>
</dbReference>
<feature type="non-terminal residue" evidence="1">
    <location>
        <position position="74"/>
    </location>
</feature>
<sequence>SDGVSVGMVSTDEDEAEEPTVLLIDSSRLITETVTCQGVDIRAVIDTGAVVSVASPELQRKLQRERVEWDGPSV</sequence>
<gene>
    <name evidence="1" type="ORF">APZ42_009339</name>
</gene>
<evidence type="ECO:0000313" key="1">
    <source>
        <dbReference type="EMBL" id="KZR96362.1"/>
    </source>
</evidence>
<accession>A0A164E2S4</accession>
<comment type="caution">
    <text evidence="1">The sequence shown here is derived from an EMBL/GenBank/DDBJ whole genome shotgun (WGS) entry which is preliminary data.</text>
</comment>
<evidence type="ECO:0000313" key="2">
    <source>
        <dbReference type="Proteomes" id="UP000076858"/>
    </source>
</evidence>
<dbReference type="InterPro" id="IPR021109">
    <property type="entry name" value="Peptidase_aspartic_dom_sf"/>
</dbReference>
<name>A0A164E2S4_9CRUS</name>
<feature type="non-terminal residue" evidence="1">
    <location>
        <position position="1"/>
    </location>
</feature>
<protein>
    <recommendedName>
        <fullName evidence="3">Peptidase A2 domain-containing protein</fullName>
    </recommendedName>
</protein>
<reference evidence="1 2" key="1">
    <citation type="submission" date="2016-03" db="EMBL/GenBank/DDBJ databases">
        <title>EvidentialGene: Evidence-directed Construction of Genes on Genomes.</title>
        <authorList>
            <person name="Gilbert D.G."/>
            <person name="Choi J.-H."/>
            <person name="Mockaitis K."/>
            <person name="Colbourne J."/>
            <person name="Pfrender M."/>
        </authorList>
    </citation>
    <scope>NUCLEOTIDE SEQUENCE [LARGE SCALE GENOMIC DNA]</scope>
    <source>
        <strain evidence="1 2">Xinb3</strain>
        <tissue evidence="1">Complete organism</tissue>
    </source>
</reference>
<proteinExistence type="predicted"/>